<evidence type="ECO:0000256" key="5">
    <source>
        <dbReference type="ARBA" id="ARBA00022679"/>
    </source>
</evidence>
<dbReference type="Gene3D" id="3.30.2160.10">
    <property type="entry name" value="Hect, E3 ligase catalytic domain"/>
    <property type="match status" value="1"/>
</dbReference>
<dbReference type="SMART" id="SM00119">
    <property type="entry name" value="HECTc"/>
    <property type="match status" value="1"/>
</dbReference>
<gene>
    <name evidence="15" type="ORF">QE152_g8258</name>
</gene>
<keyword evidence="4" id="KW-1017">Isopeptide bond</keyword>
<comment type="similarity">
    <text evidence="8">Belongs to the UBE3C family.</text>
</comment>
<evidence type="ECO:0000313" key="15">
    <source>
        <dbReference type="EMBL" id="KAK9743851.1"/>
    </source>
</evidence>
<evidence type="ECO:0000256" key="1">
    <source>
        <dbReference type="ARBA" id="ARBA00000885"/>
    </source>
</evidence>
<dbReference type="Pfam" id="PF00632">
    <property type="entry name" value="HECT"/>
    <property type="match status" value="1"/>
</dbReference>
<evidence type="ECO:0000256" key="2">
    <source>
        <dbReference type="ARBA" id="ARBA00004906"/>
    </source>
</evidence>
<dbReference type="FunFam" id="3.30.2410.10:FF:000011">
    <property type="entry name" value="Putative Ubiquitin-protein ligase E3C"/>
    <property type="match status" value="1"/>
</dbReference>
<keyword evidence="16" id="KW-1185">Reference proteome</keyword>
<evidence type="ECO:0000256" key="11">
    <source>
        <dbReference type="ARBA" id="ARBA00077269"/>
    </source>
</evidence>
<evidence type="ECO:0000256" key="8">
    <source>
        <dbReference type="ARBA" id="ARBA00061050"/>
    </source>
</evidence>
<dbReference type="PANTHER" id="PTHR45700">
    <property type="entry name" value="UBIQUITIN-PROTEIN LIGASE E3C"/>
    <property type="match status" value="1"/>
</dbReference>
<evidence type="ECO:0000256" key="3">
    <source>
        <dbReference type="ARBA" id="ARBA00012485"/>
    </source>
</evidence>
<dbReference type="SUPFAM" id="SSF56204">
    <property type="entry name" value="Hect, E3 ligase catalytic domain"/>
    <property type="match status" value="1"/>
</dbReference>
<evidence type="ECO:0000256" key="12">
    <source>
        <dbReference type="ARBA" id="ARBA00081642"/>
    </source>
</evidence>
<dbReference type="InterPro" id="IPR044611">
    <property type="entry name" value="E3A/B/C-like"/>
</dbReference>
<comment type="pathway">
    <text evidence="2">Protein modification; protein ubiquitination.</text>
</comment>
<keyword evidence="6 13" id="KW-0833">Ubl conjugation pathway</keyword>
<dbReference type="InterPro" id="IPR000569">
    <property type="entry name" value="HECT_dom"/>
</dbReference>
<dbReference type="FunFam" id="3.30.2160.10:FF:000002">
    <property type="entry name" value="Putative Ubiquitin-protein ligase E3C"/>
    <property type="match status" value="1"/>
</dbReference>
<comment type="caution">
    <text evidence="15">The sequence shown here is derived from an EMBL/GenBank/DDBJ whole genome shotgun (WGS) entry which is preliminary data.</text>
</comment>
<evidence type="ECO:0000256" key="10">
    <source>
        <dbReference type="ARBA" id="ARBA00067506"/>
    </source>
</evidence>
<dbReference type="GO" id="GO:0006511">
    <property type="term" value="P:ubiquitin-dependent protein catabolic process"/>
    <property type="evidence" value="ECO:0007669"/>
    <property type="project" value="TreeGrafter"/>
</dbReference>
<dbReference type="InterPro" id="IPR035983">
    <property type="entry name" value="Hect_E3_ubiquitin_ligase"/>
</dbReference>
<reference evidence="15 16" key="1">
    <citation type="journal article" date="2024" name="BMC Genomics">
        <title>De novo assembly and annotation of Popillia japonica's genome with initial clues to its potential as an invasive pest.</title>
        <authorList>
            <person name="Cucini C."/>
            <person name="Boschi S."/>
            <person name="Funari R."/>
            <person name="Cardaioli E."/>
            <person name="Iannotti N."/>
            <person name="Marturano G."/>
            <person name="Paoli F."/>
            <person name="Bruttini M."/>
            <person name="Carapelli A."/>
            <person name="Frati F."/>
            <person name="Nardi F."/>
        </authorList>
    </citation>
    <scope>NUCLEOTIDE SEQUENCE [LARGE SCALE GENOMIC DNA]</scope>
    <source>
        <strain evidence="15">DMR45628</strain>
    </source>
</reference>
<accession>A0AAW1MBK8</accession>
<evidence type="ECO:0000256" key="7">
    <source>
        <dbReference type="ARBA" id="ARBA00022843"/>
    </source>
</evidence>
<feature type="domain" description="HECT" evidence="14">
    <location>
        <begin position="636"/>
        <end position="971"/>
    </location>
</feature>
<organism evidence="15 16">
    <name type="scientific">Popillia japonica</name>
    <name type="common">Japanese beetle</name>
    <dbReference type="NCBI Taxonomy" id="7064"/>
    <lineage>
        <taxon>Eukaryota</taxon>
        <taxon>Metazoa</taxon>
        <taxon>Ecdysozoa</taxon>
        <taxon>Arthropoda</taxon>
        <taxon>Hexapoda</taxon>
        <taxon>Insecta</taxon>
        <taxon>Pterygota</taxon>
        <taxon>Neoptera</taxon>
        <taxon>Endopterygota</taxon>
        <taxon>Coleoptera</taxon>
        <taxon>Polyphaga</taxon>
        <taxon>Scarabaeiformia</taxon>
        <taxon>Scarabaeidae</taxon>
        <taxon>Rutelinae</taxon>
        <taxon>Popillia</taxon>
    </lineage>
</organism>
<dbReference type="FunFam" id="3.90.1750.10:FF:000014">
    <property type="entry name" value="Putative Ubiquitin-protein ligase E3C"/>
    <property type="match status" value="1"/>
</dbReference>
<evidence type="ECO:0000256" key="9">
    <source>
        <dbReference type="ARBA" id="ARBA00063372"/>
    </source>
</evidence>
<evidence type="ECO:0000313" key="16">
    <source>
        <dbReference type="Proteomes" id="UP001458880"/>
    </source>
</evidence>
<proteinExistence type="inferred from homology"/>
<dbReference type="GO" id="GO:0000209">
    <property type="term" value="P:protein polyubiquitination"/>
    <property type="evidence" value="ECO:0007669"/>
    <property type="project" value="InterPro"/>
</dbReference>
<dbReference type="GO" id="GO:0009966">
    <property type="term" value="P:regulation of signal transduction"/>
    <property type="evidence" value="ECO:0007669"/>
    <property type="project" value="UniProtKB-ARBA"/>
</dbReference>
<dbReference type="PROSITE" id="PS50237">
    <property type="entry name" value="HECT"/>
    <property type="match status" value="1"/>
</dbReference>
<dbReference type="AlphaFoldDB" id="A0AAW1MBK8"/>
<sequence>MAFKMSYSFEGNYKPKPEQNLSGSSKKQTRDVLLKRAHEERQKRQVERMRLQSTLTLQSYIRSYLVRKHKKQEERVLFDQGDCNNIVEQLGKFLFFYEARSDKDRFVHIGTALISQKDYILQLTLKDTSINWLIKRFLVICLHNFASRDTGNIAITCFGQFLHVNNFMYLNNKGYFRYLRRYLDNSDISEDIILKLLIEDIILKLLMCSFEYYNVLGNVKENILAEFCNNFLRPHITPKVKNVIIPQLCKFNFPYNDLILYLNTIHNKYSDNTNSLLYCILALEPPNYEQTRYTIHVLSQHSNDLHHLASSVIDLSEDSDVEDMEVSEEQVSLQDYLLMLNNAERVKKILHYFDDHIDDEQVLDALTKFCHNLLLVYKDSIRKFMLVYMLALRGTFLNKLWLAIKKEESTIFSTSKGILSPWQRIHTLISVFCNMFIFYTQTLTDSESTDTSGTFSSNELISMSELLKNVALNLIDLAFPMCRYNSISSSPELIQLYYSCLSAVKMLYMLDLRKKFCKFDFWTKKRIFITQDARTIALLQKNYLSHSLKPFYGVVSDNTDEHLAPLSTIEQRSLAILQQLPFLIEFNTRVLLLRNLCYNSIGEDERLRHDFIADNTITVRRTHLYEDAFEKLSHKNESDMKRRLRIQFINNAGLEEAGIDGGGLFKEFINEVLKTAFDPNRGFFLLTADNCLYPNPHVHLIMENFTDHYYFIGRLVGKAMFESILVDLPFAEFFLAKILVDRASAHYLKSLDPVLYRNLLYLRDYTGDVQDLGLDFTLVNNDLGETRVVELKPNGSNIPVTNDNRLEYIHRLADLKLNAQIKRQCAAFREGLDSVVPVLWLKLFNHNELQVIICGDTEEIDIEDMKTNTVYGGDFNESHPTIILFWKIVEHFTDTQKKQLLKFVTSCSRPPLLGFKELNPSFCIQSSGSEDRMPTASTCLNLLKIPVVREEELLRNKLLSAIEQQAGFELS</sequence>
<dbReference type="EC" id="2.3.2.26" evidence="3"/>
<dbReference type="PROSITE" id="PS50096">
    <property type="entry name" value="IQ"/>
    <property type="match status" value="1"/>
</dbReference>
<evidence type="ECO:0000259" key="14">
    <source>
        <dbReference type="PROSITE" id="PS50237"/>
    </source>
</evidence>
<dbReference type="Gene3D" id="3.30.2410.10">
    <property type="entry name" value="Hect, E3 ligase catalytic domain"/>
    <property type="match status" value="1"/>
</dbReference>
<evidence type="ECO:0000256" key="6">
    <source>
        <dbReference type="ARBA" id="ARBA00022786"/>
    </source>
</evidence>
<comment type="catalytic activity">
    <reaction evidence="1">
        <text>S-ubiquitinyl-[E2 ubiquitin-conjugating enzyme]-L-cysteine + [acceptor protein]-L-lysine = [E2 ubiquitin-conjugating enzyme]-L-cysteine + N(6)-ubiquitinyl-[acceptor protein]-L-lysine.</text>
        <dbReference type="EC" id="2.3.2.26"/>
    </reaction>
</comment>
<evidence type="ECO:0000256" key="4">
    <source>
        <dbReference type="ARBA" id="ARBA00022499"/>
    </source>
</evidence>
<dbReference type="EMBL" id="JASPKY010000065">
    <property type="protein sequence ID" value="KAK9743851.1"/>
    <property type="molecule type" value="Genomic_DNA"/>
</dbReference>
<name>A0AAW1MBK8_POPJA</name>
<comment type="subunit">
    <text evidence="9">Interacts with 26S proteasomes. Interacts (via the HECT domain) with UBE2D1 and, less efficiently, with UBE2L3.</text>
</comment>
<dbReference type="GO" id="GO:0061630">
    <property type="term" value="F:ubiquitin protein ligase activity"/>
    <property type="evidence" value="ECO:0007669"/>
    <property type="project" value="UniProtKB-EC"/>
</dbReference>
<evidence type="ECO:0000256" key="13">
    <source>
        <dbReference type="PROSITE-ProRule" id="PRU00104"/>
    </source>
</evidence>
<protein>
    <recommendedName>
        <fullName evidence="10">Ubiquitin-protein ligase E3C</fullName>
        <ecNumber evidence="3">2.3.2.26</ecNumber>
    </recommendedName>
    <alternativeName>
        <fullName evidence="11">HECT-type ubiquitin transferase E3C</fullName>
    </alternativeName>
    <alternativeName>
        <fullName evidence="12">RTA-associated ubiquitin ligase</fullName>
    </alternativeName>
</protein>
<keyword evidence="5" id="KW-0808">Transferase</keyword>
<dbReference type="Gene3D" id="3.90.1750.10">
    <property type="entry name" value="Hect, E3 ligase catalytic domains"/>
    <property type="match status" value="1"/>
</dbReference>
<keyword evidence="7" id="KW-0832">Ubl conjugation</keyword>
<dbReference type="PANTHER" id="PTHR45700:SF2">
    <property type="entry name" value="UBIQUITIN-PROTEIN LIGASE E3C"/>
    <property type="match status" value="1"/>
</dbReference>
<feature type="active site" description="Glycyl thioester intermediate" evidence="13">
    <location>
        <position position="939"/>
    </location>
</feature>
<dbReference type="CDD" id="cd00078">
    <property type="entry name" value="HECTc"/>
    <property type="match status" value="1"/>
</dbReference>
<dbReference type="Proteomes" id="UP001458880">
    <property type="component" value="Unassembled WGS sequence"/>
</dbReference>